<gene>
    <name evidence="1" type="ORF">U14_04684</name>
</gene>
<dbReference type="Proteomes" id="UP000030700">
    <property type="component" value="Unassembled WGS sequence"/>
</dbReference>
<evidence type="ECO:0000313" key="1">
    <source>
        <dbReference type="EMBL" id="GAK53419.1"/>
    </source>
</evidence>
<dbReference type="HOGENOM" id="CLU_775369_0_0_0"/>
<sequence length="357" mass="40557">MIRCEMRMMIIMVSAILMLGVLRGGMAVEVDLEQVFPQPCVIEFHGVINVKSDIRMTLSRNEQRLEGTYFYPRYQEEIVVKGTISHEGQMLLSEYGDRRSPDQATAMFEGHFVSANRIEGEWRAVSHTRSDPFVLERAPTVLLSGTFNEMIPFRVLANPVLDMSSWAEDEVMLSLDGFEKIPLTRQQGVLTCGQEGAIDPKSFDLRMLPGSPALMQITWSHTHYAQTLGTDCLLIVRYEHTAVPLFDTCVASYRETFSTSHVEKFSAVTYAQNRLSVTISRSEEPEGSTYEEEIRCSYEVNKEGLIFLDAQAEFRTVQQVPANSEDEQHPMTSWQALQTFRQEDCMHGVVSSLEGRR</sequence>
<proteinExistence type="predicted"/>
<keyword evidence="2" id="KW-1185">Reference proteome</keyword>
<protein>
    <submittedName>
        <fullName evidence="1">Uncharacterized protein</fullName>
    </submittedName>
</protein>
<accession>A0A0S6W4K2</accession>
<dbReference type="AlphaFoldDB" id="A0A0S6W4K2"/>
<evidence type="ECO:0000313" key="2">
    <source>
        <dbReference type="Proteomes" id="UP000030700"/>
    </source>
</evidence>
<organism evidence="1">
    <name type="scientific">Candidatus Moduliflexus flocculans</name>
    <dbReference type="NCBI Taxonomy" id="1499966"/>
    <lineage>
        <taxon>Bacteria</taxon>
        <taxon>Candidatus Moduliflexota</taxon>
        <taxon>Candidatus Moduliflexia</taxon>
        <taxon>Candidatus Moduliflexales</taxon>
        <taxon>Candidatus Moduliflexaceae</taxon>
    </lineage>
</organism>
<reference evidence="1" key="1">
    <citation type="journal article" date="2015" name="PeerJ">
        <title>First genomic representation of candidate bacterial phylum KSB3 points to enhanced environmental sensing as a trigger of wastewater bulking.</title>
        <authorList>
            <person name="Sekiguchi Y."/>
            <person name="Ohashi A."/>
            <person name="Parks D.H."/>
            <person name="Yamauchi T."/>
            <person name="Tyson G.W."/>
            <person name="Hugenholtz P."/>
        </authorList>
    </citation>
    <scope>NUCLEOTIDE SEQUENCE [LARGE SCALE GENOMIC DNA]</scope>
</reference>
<name>A0A0S6W4K2_9BACT</name>
<dbReference type="EMBL" id="DF820459">
    <property type="protein sequence ID" value="GAK53419.1"/>
    <property type="molecule type" value="Genomic_DNA"/>
</dbReference>